<dbReference type="AlphaFoldDB" id="A0A222FJS3"/>
<dbReference type="Proteomes" id="UP000202440">
    <property type="component" value="Chromosome"/>
</dbReference>
<dbReference type="PANTHER" id="PTHR43798">
    <property type="entry name" value="MONOACYLGLYCEROL LIPASE"/>
    <property type="match status" value="1"/>
</dbReference>
<reference evidence="2 3" key="1">
    <citation type="submission" date="2017-07" db="EMBL/GenBank/DDBJ databases">
        <title>Annotated genome sequence of Bacterioplanes sanyensis isolated from Red Sea.</title>
        <authorList>
            <person name="Rehman Z.U."/>
        </authorList>
    </citation>
    <scope>NUCLEOTIDE SEQUENCE [LARGE SCALE GENOMIC DNA]</scope>
    <source>
        <strain evidence="2 3">NV9</strain>
    </source>
</reference>
<sequence length="322" mass="35727">MTSPSITTLVIKTLLAVSLVLTAGCAPVKEQLFDWGLQAERSLSDLSLHYVEAGPHRWAYLDSGQEGDSRPVLLLLHGFAVDKDNWLRFARHLSDFRIIAPDFPGHGDSSYQAQLTYNFTQQSQWLAAFIDAIGLQRMHVVGNSMGGGIAVLLAHQHPQRVQSLTLMNAAGVFPPKPSEFQRRLEETGDNPLVVQSHEDFLALQAFALEQPPFLPWPATDVLAQRAMARSGMNEKIFVDIMAEAEQNRRSGDNLTRLAELTVPVMIVWGEQDRVLDVSSVAVFRQHIRQQDSYILPGVGHAPMLEVPQTSANLVAEFVTQLD</sequence>
<dbReference type="PRINTS" id="PR00412">
    <property type="entry name" value="EPOXHYDRLASE"/>
</dbReference>
<feature type="domain" description="AB hydrolase-1" evidence="1">
    <location>
        <begin position="71"/>
        <end position="305"/>
    </location>
</feature>
<dbReference type="RefSeq" id="WP_094060173.1">
    <property type="nucleotide sequence ID" value="NZ_CP022530.1"/>
</dbReference>
<dbReference type="InterPro" id="IPR050266">
    <property type="entry name" value="AB_hydrolase_sf"/>
</dbReference>
<protein>
    <submittedName>
        <fullName evidence="2">Alpha/beta hydrolase</fullName>
    </submittedName>
</protein>
<evidence type="ECO:0000313" key="3">
    <source>
        <dbReference type="Proteomes" id="UP000202440"/>
    </source>
</evidence>
<evidence type="ECO:0000313" key="2">
    <source>
        <dbReference type="EMBL" id="ASP38989.1"/>
    </source>
</evidence>
<keyword evidence="2" id="KW-0378">Hydrolase</keyword>
<dbReference type="Pfam" id="PF00561">
    <property type="entry name" value="Abhydrolase_1"/>
    <property type="match status" value="1"/>
</dbReference>
<dbReference type="OrthoDB" id="2086224at2"/>
<dbReference type="SUPFAM" id="SSF53474">
    <property type="entry name" value="alpha/beta-Hydrolases"/>
    <property type="match status" value="1"/>
</dbReference>
<dbReference type="PANTHER" id="PTHR43798:SF5">
    <property type="entry name" value="MONOACYLGLYCEROL LIPASE ABHD6"/>
    <property type="match status" value="1"/>
</dbReference>
<dbReference type="GO" id="GO:0016020">
    <property type="term" value="C:membrane"/>
    <property type="evidence" value="ECO:0007669"/>
    <property type="project" value="TreeGrafter"/>
</dbReference>
<evidence type="ECO:0000259" key="1">
    <source>
        <dbReference type="Pfam" id="PF00561"/>
    </source>
</evidence>
<dbReference type="InterPro" id="IPR000639">
    <property type="entry name" value="Epox_hydrolase-like"/>
</dbReference>
<dbReference type="PRINTS" id="PR00111">
    <property type="entry name" value="ABHYDROLASE"/>
</dbReference>
<dbReference type="InterPro" id="IPR029058">
    <property type="entry name" value="AB_hydrolase_fold"/>
</dbReference>
<accession>A0A222FJS3</accession>
<dbReference type="GO" id="GO:0047372">
    <property type="term" value="F:monoacylglycerol lipase activity"/>
    <property type="evidence" value="ECO:0007669"/>
    <property type="project" value="TreeGrafter"/>
</dbReference>
<dbReference type="KEGG" id="bsan:CHH28_10000"/>
<dbReference type="Gene3D" id="3.40.50.1820">
    <property type="entry name" value="alpha/beta hydrolase"/>
    <property type="match status" value="1"/>
</dbReference>
<proteinExistence type="predicted"/>
<dbReference type="GO" id="GO:0046464">
    <property type="term" value="P:acylglycerol catabolic process"/>
    <property type="evidence" value="ECO:0007669"/>
    <property type="project" value="TreeGrafter"/>
</dbReference>
<name>A0A222FJS3_9GAMM</name>
<keyword evidence="3" id="KW-1185">Reference proteome</keyword>
<dbReference type="EMBL" id="CP022530">
    <property type="protein sequence ID" value="ASP38989.1"/>
    <property type="molecule type" value="Genomic_DNA"/>
</dbReference>
<gene>
    <name evidence="2" type="ORF">CHH28_10000</name>
</gene>
<dbReference type="InterPro" id="IPR000073">
    <property type="entry name" value="AB_hydrolase_1"/>
</dbReference>
<organism evidence="2 3">
    <name type="scientific">Bacterioplanes sanyensis</name>
    <dbReference type="NCBI Taxonomy" id="1249553"/>
    <lineage>
        <taxon>Bacteria</taxon>
        <taxon>Pseudomonadati</taxon>
        <taxon>Pseudomonadota</taxon>
        <taxon>Gammaproteobacteria</taxon>
        <taxon>Oceanospirillales</taxon>
        <taxon>Oceanospirillaceae</taxon>
        <taxon>Bacterioplanes</taxon>
    </lineage>
</organism>